<dbReference type="EMBL" id="JACHJV010000001">
    <property type="protein sequence ID" value="MBB4921902.1"/>
    <property type="molecule type" value="Genomic_DNA"/>
</dbReference>
<evidence type="ECO:0000313" key="2">
    <source>
        <dbReference type="Proteomes" id="UP000540506"/>
    </source>
</evidence>
<keyword evidence="2" id="KW-1185">Reference proteome</keyword>
<dbReference type="AlphaFoldDB" id="A0A7W7QY20"/>
<evidence type="ECO:0008006" key="3">
    <source>
        <dbReference type="Google" id="ProtNLM"/>
    </source>
</evidence>
<proteinExistence type="predicted"/>
<protein>
    <recommendedName>
        <fullName evidence="3">Secreted protein</fullName>
    </recommendedName>
</protein>
<dbReference type="Proteomes" id="UP000540506">
    <property type="component" value="Unassembled WGS sequence"/>
</dbReference>
<dbReference type="RefSeq" id="WP_184934161.1">
    <property type="nucleotide sequence ID" value="NZ_JACHJV010000001.1"/>
</dbReference>
<sequence length="379" mass="41158">MPLPPFSAPLDRLARLRGPLAPKAYDARKITALTTNPACDRRTVLDAAGIDKAALARRVGFDPRFGQSPFTITRGLAFEELVKRDGYAELLRLLREQTGTPIAEAAVADLNEVGGNGSLTVRHKETARLIDRLAAGDAERLILDHPVLTMEVAGRTAILEPDALTHRVGGRFHLVEIKSFPAIDGVADPLAVAEAAKQAAVYAIALRQAFKSAGYNPELVAEEFLLVCPKDFGNRPYGRLVDLRQERENIAFQLTRLRRAEDLAVQLPDDATFDVRDDSGHSSAQLTQSVSALNAAYTPGCLSFCEMARFCRQEAEESASPARLGSAVRNVMPGLDSTRTVLEMLDGTGSPAADPGQAEVLDRLRKAERLRRARRTAVA</sequence>
<name>A0A7W7QY20_KITKI</name>
<reference evidence="1 2" key="1">
    <citation type="submission" date="2020-08" db="EMBL/GenBank/DDBJ databases">
        <title>Sequencing the genomes of 1000 actinobacteria strains.</title>
        <authorList>
            <person name="Klenk H.-P."/>
        </authorList>
    </citation>
    <scope>NUCLEOTIDE SEQUENCE [LARGE SCALE GENOMIC DNA]</scope>
    <source>
        <strain evidence="1 2">DSM 41654</strain>
    </source>
</reference>
<gene>
    <name evidence="1" type="ORF">FHR34_000895</name>
</gene>
<comment type="caution">
    <text evidence="1">The sequence shown here is derived from an EMBL/GenBank/DDBJ whole genome shotgun (WGS) entry which is preliminary data.</text>
</comment>
<evidence type="ECO:0000313" key="1">
    <source>
        <dbReference type="EMBL" id="MBB4921902.1"/>
    </source>
</evidence>
<organism evidence="1 2">
    <name type="scientific">Kitasatospora kifunensis</name>
    <name type="common">Streptomyces kifunensis</name>
    <dbReference type="NCBI Taxonomy" id="58351"/>
    <lineage>
        <taxon>Bacteria</taxon>
        <taxon>Bacillati</taxon>
        <taxon>Actinomycetota</taxon>
        <taxon>Actinomycetes</taxon>
        <taxon>Kitasatosporales</taxon>
        <taxon>Streptomycetaceae</taxon>
        <taxon>Kitasatospora</taxon>
    </lineage>
</organism>
<accession>A0A7W7QY20</accession>